<comment type="caution">
    <text evidence="1">The sequence shown here is derived from an EMBL/GenBank/DDBJ whole genome shotgun (WGS) entry which is preliminary data.</text>
</comment>
<organism evidence="1 2">
    <name type="scientific">Winogradskyella marincola</name>
    <dbReference type="NCBI Taxonomy" id="3037795"/>
    <lineage>
        <taxon>Bacteria</taxon>
        <taxon>Pseudomonadati</taxon>
        <taxon>Bacteroidota</taxon>
        <taxon>Flavobacteriia</taxon>
        <taxon>Flavobacteriales</taxon>
        <taxon>Flavobacteriaceae</taxon>
        <taxon>Winogradskyella</taxon>
    </lineage>
</organism>
<dbReference type="CDD" id="cd07067">
    <property type="entry name" value="HP_PGM_like"/>
    <property type="match status" value="1"/>
</dbReference>
<dbReference type="SUPFAM" id="SSF53254">
    <property type="entry name" value="Phosphoglycerate mutase-like"/>
    <property type="match status" value="1"/>
</dbReference>
<dbReference type="EMBL" id="JARSBN010000003">
    <property type="protein sequence ID" value="MDG4715784.1"/>
    <property type="molecule type" value="Genomic_DNA"/>
</dbReference>
<sequence length="162" mass="18419">MKSIILVRHGKSSWEFDLSDALRPLKTRGISDAKLVANQFIDNHELPDYIYSSPAVRAFSTCKIFLDVFNLSEDSVSVKEELYDFGGENVVNFIKRLPNNYNLVMIFGHNHAFTSIANIFGDKFIDNLPTSGLIKLNFDISDWKDFKKGTTELIIIPKELKA</sequence>
<dbReference type="InterPro" id="IPR029033">
    <property type="entry name" value="His_PPase_superfam"/>
</dbReference>
<name>A0ABT6G1R2_9FLAO</name>
<gene>
    <name evidence="1" type="ORF">P7122_07870</name>
</gene>
<dbReference type="RefSeq" id="WP_278005233.1">
    <property type="nucleotide sequence ID" value="NZ_JARSBN010000003.1"/>
</dbReference>
<dbReference type="InterPro" id="IPR013078">
    <property type="entry name" value="His_Pase_superF_clade-1"/>
</dbReference>
<keyword evidence="2" id="KW-1185">Reference proteome</keyword>
<accession>A0ABT6G1R2</accession>
<dbReference type="Gene3D" id="3.40.50.1240">
    <property type="entry name" value="Phosphoglycerate mutase-like"/>
    <property type="match status" value="1"/>
</dbReference>
<dbReference type="Pfam" id="PF00300">
    <property type="entry name" value="His_Phos_1"/>
    <property type="match status" value="1"/>
</dbReference>
<protein>
    <submittedName>
        <fullName evidence="1">Histidine phosphatase family protein</fullName>
    </submittedName>
</protein>
<reference evidence="1 2" key="1">
    <citation type="submission" date="2023-03" db="EMBL/GenBank/DDBJ databases">
        <title>Strain YYF002 represents a novel species in the genus Winogradskyella isolated from seawater.</title>
        <authorList>
            <person name="Fu Z.-Y."/>
        </authorList>
    </citation>
    <scope>NUCLEOTIDE SEQUENCE [LARGE SCALE GENOMIC DNA]</scope>
    <source>
        <strain evidence="1 2">YYF002</strain>
    </source>
</reference>
<evidence type="ECO:0000313" key="2">
    <source>
        <dbReference type="Proteomes" id="UP001529085"/>
    </source>
</evidence>
<dbReference type="Proteomes" id="UP001529085">
    <property type="component" value="Unassembled WGS sequence"/>
</dbReference>
<evidence type="ECO:0000313" key="1">
    <source>
        <dbReference type="EMBL" id="MDG4715784.1"/>
    </source>
</evidence>
<proteinExistence type="predicted"/>